<feature type="compositionally biased region" description="Polar residues" evidence="1">
    <location>
        <begin position="37"/>
        <end position="53"/>
    </location>
</feature>
<feature type="compositionally biased region" description="Basic and acidic residues" evidence="1">
    <location>
        <begin position="292"/>
        <end position="305"/>
    </location>
</feature>
<dbReference type="Pfam" id="PF02214">
    <property type="entry name" value="BTB_2"/>
    <property type="match status" value="1"/>
</dbReference>
<name>A0A0F7U7P7_NEOCL</name>
<dbReference type="GO" id="GO:0051260">
    <property type="term" value="P:protein homooligomerization"/>
    <property type="evidence" value="ECO:0007669"/>
    <property type="project" value="InterPro"/>
</dbReference>
<feature type="compositionally biased region" description="Polar residues" evidence="1">
    <location>
        <begin position="268"/>
        <end position="289"/>
    </location>
</feature>
<dbReference type="InterPro" id="IPR011333">
    <property type="entry name" value="SKP1/BTB/POZ_sf"/>
</dbReference>
<reference evidence="3" key="1">
    <citation type="journal article" date="2015" name="PLoS ONE">
        <title>Comprehensive Evaluation of Toxoplasma gondii VEG and Neospora caninum LIV Genomes with Tachyzoite Stage Transcriptome and Proteome Defines Novel Transcript Features.</title>
        <authorList>
            <person name="Ramaprasad A."/>
            <person name="Mourier T."/>
            <person name="Naeem R."/>
            <person name="Malas T.B."/>
            <person name="Moussa E."/>
            <person name="Panigrahi A."/>
            <person name="Vermont S.J."/>
            <person name="Otto T.D."/>
            <person name="Wastling J."/>
            <person name="Pain A."/>
        </authorList>
    </citation>
    <scope>NUCLEOTIDE SEQUENCE</scope>
    <source>
        <strain evidence="3">Liverpool</strain>
    </source>
</reference>
<dbReference type="EMBL" id="LN714480">
    <property type="protein sequence ID" value="CEL65884.1"/>
    <property type="molecule type" value="Genomic_DNA"/>
</dbReference>
<dbReference type="PANTHER" id="PTHR11145">
    <property type="entry name" value="BTB/POZ DOMAIN-CONTAINING ADAPTER FOR CUL3-MEDIATED RHOA DEGRADATION PROTEIN FAMILY MEMBER"/>
    <property type="match status" value="1"/>
</dbReference>
<evidence type="ECO:0000259" key="2">
    <source>
        <dbReference type="PROSITE" id="PS50097"/>
    </source>
</evidence>
<dbReference type="SMART" id="SM00225">
    <property type="entry name" value="BTB"/>
    <property type="match status" value="1"/>
</dbReference>
<organism evidence="3">
    <name type="scientific">Neospora caninum (strain Liverpool)</name>
    <dbReference type="NCBI Taxonomy" id="572307"/>
    <lineage>
        <taxon>Eukaryota</taxon>
        <taxon>Sar</taxon>
        <taxon>Alveolata</taxon>
        <taxon>Apicomplexa</taxon>
        <taxon>Conoidasida</taxon>
        <taxon>Coccidia</taxon>
        <taxon>Eucoccidiorida</taxon>
        <taxon>Eimeriorina</taxon>
        <taxon>Sarcocystidae</taxon>
        <taxon>Neospora</taxon>
    </lineage>
</organism>
<dbReference type="InterPro" id="IPR003131">
    <property type="entry name" value="T1-type_BTB"/>
</dbReference>
<protein>
    <submittedName>
        <fullName evidence="3">BTB/POZ domain-containing protein KCTD21</fullName>
    </submittedName>
</protein>
<feature type="region of interest" description="Disordered" evidence="1">
    <location>
        <begin position="185"/>
        <end position="313"/>
    </location>
</feature>
<evidence type="ECO:0000313" key="3">
    <source>
        <dbReference type="EMBL" id="CEL65884.1"/>
    </source>
</evidence>
<feature type="compositionally biased region" description="Low complexity" evidence="1">
    <location>
        <begin position="193"/>
        <end position="216"/>
    </location>
</feature>
<sequence>MADVSVFPSPSSPSRRLSRGSLPMPPASSFGPPTGPSPNGLSLQQTSVPSGTGASARRGRPTDRVALNVGGKIHETTVETLLSVPDSYFTALLSSEWRDSSPGGSRGHGEHTAIFVDRNGDRFTYVLDFLRDGVLLCPKEKSLLQGLRLEAKFFALEPLLVEVDRALEQIELENAARALRIVTARDKSQGGTAQSASGAEGSPSSGFSPVSSPLTSRRIPGDGVSEADSPSVRTPFVPCSTGIPGAAPASPPLIRPPKDFMPLDASLRSPTCSRASSPSAKGSFRSYSPSEIPERSDEAQRRALINDDPEPPPILGLTEAGGDARLCLGDKVFRTDADF</sequence>
<proteinExistence type="predicted"/>
<dbReference type="PROSITE" id="PS50097">
    <property type="entry name" value="BTB"/>
    <property type="match status" value="1"/>
</dbReference>
<dbReference type="InterPro" id="IPR045068">
    <property type="entry name" value="BACURD1-3"/>
</dbReference>
<evidence type="ECO:0000256" key="1">
    <source>
        <dbReference type="SAM" id="MobiDB-lite"/>
    </source>
</evidence>
<dbReference type="InterPro" id="IPR000210">
    <property type="entry name" value="BTB/POZ_dom"/>
</dbReference>
<feature type="region of interest" description="Disordered" evidence="1">
    <location>
        <begin position="1"/>
        <end position="63"/>
    </location>
</feature>
<accession>A0A0F7U7P7</accession>
<dbReference type="CDD" id="cd18316">
    <property type="entry name" value="BTB_POZ_KCTD-like"/>
    <property type="match status" value="1"/>
</dbReference>
<gene>
    <name evidence="3" type="ORF">BN1204_017140</name>
</gene>
<feature type="compositionally biased region" description="Low complexity" evidence="1">
    <location>
        <begin position="8"/>
        <end position="22"/>
    </location>
</feature>
<dbReference type="PANTHER" id="PTHR11145:SF8">
    <property type="entry name" value="RE57120P"/>
    <property type="match status" value="1"/>
</dbReference>
<feature type="domain" description="BTB" evidence="2">
    <location>
        <begin position="63"/>
        <end position="139"/>
    </location>
</feature>
<dbReference type="SUPFAM" id="SSF54695">
    <property type="entry name" value="POZ domain"/>
    <property type="match status" value="1"/>
</dbReference>
<dbReference type="AlphaFoldDB" id="A0A0F7U7P7"/>
<dbReference type="Gene3D" id="3.30.710.10">
    <property type="entry name" value="Potassium Channel Kv1.1, Chain A"/>
    <property type="match status" value="1"/>
</dbReference>